<dbReference type="EMBL" id="BARS01012641">
    <property type="protein sequence ID" value="GAF88605.1"/>
    <property type="molecule type" value="Genomic_DNA"/>
</dbReference>
<dbReference type="Pfam" id="PF13565">
    <property type="entry name" value="HTH_32"/>
    <property type="match status" value="1"/>
</dbReference>
<organism evidence="1">
    <name type="scientific">marine sediment metagenome</name>
    <dbReference type="NCBI Taxonomy" id="412755"/>
    <lineage>
        <taxon>unclassified sequences</taxon>
        <taxon>metagenomes</taxon>
        <taxon>ecological metagenomes</taxon>
    </lineage>
</organism>
<feature type="non-terminal residue" evidence="1">
    <location>
        <position position="102"/>
    </location>
</feature>
<dbReference type="SUPFAM" id="SSF46689">
    <property type="entry name" value="Homeodomain-like"/>
    <property type="match status" value="1"/>
</dbReference>
<name>X0UJD3_9ZZZZ</name>
<proteinExistence type="predicted"/>
<reference evidence="1" key="1">
    <citation type="journal article" date="2014" name="Front. Microbiol.">
        <title>High frequency of phylogenetically diverse reductive dehalogenase-homologous genes in deep subseafloor sedimentary metagenomes.</title>
        <authorList>
            <person name="Kawai M."/>
            <person name="Futagami T."/>
            <person name="Toyoda A."/>
            <person name="Takaki Y."/>
            <person name="Nishi S."/>
            <person name="Hori S."/>
            <person name="Arai W."/>
            <person name="Tsubouchi T."/>
            <person name="Morono Y."/>
            <person name="Uchiyama I."/>
            <person name="Ito T."/>
            <person name="Fujiyama A."/>
            <person name="Inagaki F."/>
            <person name="Takami H."/>
        </authorList>
    </citation>
    <scope>NUCLEOTIDE SEQUENCE</scope>
    <source>
        <strain evidence="1">Expedition CK06-06</strain>
    </source>
</reference>
<protein>
    <submittedName>
        <fullName evidence="1">Uncharacterized protein</fullName>
    </submittedName>
</protein>
<dbReference type="AlphaFoldDB" id="X0UJD3"/>
<evidence type="ECO:0000313" key="1">
    <source>
        <dbReference type="EMBL" id="GAF88605.1"/>
    </source>
</evidence>
<dbReference type="InterPro" id="IPR009057">
    <property type="entry name" value="Homeodomain-like_sf"/>
</dbReference>
<gene>
    <name evidence="1" type="ORF">S01H1_22408</name>
</gene>
<accession>X0UJD3</accession>
<sequence>MSAGDKAIILAQVENKSRGKRQVLMALGIPKSSYYRWRQGQPDSGNRKRPWNRITPEEENKVLAVARESPELSSRQLSAWITDNEGFAISESTVYRMLRREG</sequence>
<comment type="caution">
    <text evidence="1">The sequence shown here is derived from an EMBL/GenBank/DDBJ whole genome shotgun (WGS) entry which is preliminary data.</text>
</comment>